<dbReference type="EMBL" id="SZVO01000013">
    <property type="protein sequence ID" value="TKT88913.1"/>
    <property type="molecule type" value="Genomic_DNA"/>
</dbReference>
<evidence type="ECO:0000313" key="3">
    <source>
        <dbReference type="EMBL" id="TKT88913.1"/>
    </source>
</evidence>
<keyword evidence="4" id="KW-1185">Reference proteome</keyword>
<dbReference type="InterPro" id="IPR003646">
    <property type="entry name" value="SH3-like_bac-type"/>
</dbReference>
<protein>
    <recommendedName>
        <fullName evidence="2">SH3b domain-containing protein</fullName>
    </recommendedName>
</protein>
<feature type="transmembrane region" description="Helical" evidence="1">
    <location>
        <begin position="164"/>
        <end position="183"/>
    </location>
</feature>
<dbReference type="OrthoDB" id="977366at2"/>
<sequence length="244" mass="28403">MQALINKNLIFWIILGSILPQYEAFSASKNELKRADSLFAMAKYSEATVLYKKNFGNDEKNNQSLLLKLAFLAEKTNDYTDCLYYLSKLALITPSRKLFEKMDKLASEQNLKGYEFDDYNYFIIFYRRYGDYIPILLLTLGAYIVLIMVMKVRRKEPILKIHKISIIFYLVALLGLLNIPSLYKTCIIVNSNTFLRDEPSSASQVVERVGKGHKLTIVGSVDHWDRVIWNNRIVYVRKSDLWNI</sequence>
<evidence type="ECO:0000256" key="1">
    <source>
        <dbReference type="SAM" id="Phobius"/>
    </source>
</evidence>
<feature type="transmembrane region" description="Helical" evidence="1">
    <location>
        <begin position="132"/>
        <end position="152"/>
    </location>
</feature>
<keyword evidence="1" id="KW-0472">Membrane</keyword>
<comment type="caution">
    <text evidence="3">The sequence shown here is derived from an EMBL/GenBank/DDBJ whole genome shotgun (WGS) entry which is preliminary data.</text>
</comment>
<evidence type="ECO:0000259" key="2">
    <source>
        <dbReference type="PROSITE" id="PS51781"/>
    </source>
</evidence>
<feature type="domain" description="SH3b" evidence="2">
    <location>
        <begin position="183"/>
        <end position="244"/>
    </location>
</feature>
<name>A0A4V6BIM2_9BACT</name>
<dbReference type="Gene3D" id="2.30.30.40">
    <property type="entry name" value="SH3 Domains"/>
    <property type="match status" value="1"/>
</dbReference>
<keyword evidence="1" id="KW-1133">Transmembrane helix</keyword>
<gene>
    <name evidence="3" type="ORF">FDK13_25085</name>
</gene>
<dbReference type="Proteomes" id="UP000304900">
    <property type="component" value="Unassembled WGS sequence"/>
</dbReference>
<keyword evidence="1" id="KW-0812">Transmembrane</keyword>
<proteinExistence type="predicted"/>
<organism evidence="3 4">
    <name type="scientific">Dyadobacter frigoris</name>
    <dbReference type="NCBI Taxonomy" id="2576211"/>
    <lineage>
        <taxon>Bacteria</taxon>
        <taxon>Pseudomonadati</taxon>
        <taxon>Bacteroidota</taxon>
        <taxon>Cytophagia</taxon>
        <taxon>Cytophagales</taxon>
        <taxon>Spirosomataceae</taxon>
        <taxon>Dyadobacter</taxon>
    </lineage>
</organism>
<evidence type="ECO:0000313" key="4">
    <source>
        <dbReference type="Proteomes" id="UP000304900"/>
    </source>
</evidence>
<dbReference type="Pfam" id="PF08239">
    <property type="entry name" value="SH3_3"/>
    <property type="match status" value="1"/>
</dbReference>
<dbReference type="PROSITE" id="PS51781">
    <property type="entry name" value="SH3B"/>
    <property type="match status" value="1"/>
</dbReference>
<reference evidence="3 4" key="1">
    <citation type="submission" date="2019-05" db="EMBL/GenBank/DDBJ databases">
        <title>Dyadobacter AR-3-8 sp. nov., isolated from arctic soil.</title>
        <authorList>
            <person name="Chaudhary D.K."/>
        </authorList>
    </citation>
    <scope>NUCLEOTIDE SEQUENCE [LARGE SCALE GENOMIC DNA]</scope>
    <source>
        <strain evidence="3 4">AR-3-8</strain>
    </source>
</reference>
<accession>A0A4V6BIM2</accession>
<dbReference type="RefSeq" id="WP_137342767.1">
    <property type="nucleotide sequence ID" value="NZ_BSQH01000019.1"/>
</dbReference>
<dbReference type="AlphaFoldDB" id="A0A4V6BIM2"/>